<sequence>MLVADPENKASCGRNGQLKLESQSNTSLGQCNICRCGPHNWRRRMSTRGDWGTGRGITYAVPYALSGQIRQFCLGDAIGLPAARLRSSAQWFCL</sequence>
<reference evidence="1 2" key="1">
    <citation type="journal article" date="2016" name="Front. Microbiol.">
        <title>Fuerstia marisgermanicae gen. nov., sp. nov., an Unusual Member of the Phylum Planctomycetes from the German Wadden Sea.</title>
        <authorList>
            <person name="Kohn T."/>
            <person name="Heuer A."/>
            <person name="Jogler M."/>
            <person name="Vollmers J."/>
            <person name="Boedeker C."/>
            <person name="Bunk B."/>
            <person name="Rast P."/>
            <person name="Borchert D."/>
            <person name="Glockner I."/>
            <person name="Freese H.M."/>
            <person name="Klenk H.P."/>
            <person name="Overmann J."/>
            <person name="Kaster A.K."/>
            <person name="Rohde M."/>
            <person name="Wiegand S."/>
            <person name="Jogler C."/>
        </authorList>
    </citation>
    <scope>NUCLEOTIDE SEQUENCE [LARGE SCALE GENOMIC DNA]</scope>
    <source>
        <strain evidence="1 2">NH11</strain>
    </source>
</reference>
<proteinExistence type="predicted"/>
<accession>A0A1P8W917</accession>
<gene>
    <name evidence="1" type="ORF">Fuma_00142</name>
</gene>
<dbReference type="EMBL" id="CP017641">
    <property type="protein sequence ID" value="APZ90562.1"/>
    <property type="molecule type" value="Genomic_DNA"/>
</dbReference>
<name>A0A1P8W917_9PLAN</name>
<dbReference type="AlphaFoldDB" id="A0A1P8W917"/>
<evidence type="ECO:0000313" key="1">
    <source>
        <dbReference type="EMBL" id="APZ90562.1"/>
    </source>
</evidence>
<keyword evidence="2" id="KW-1185">Reference proteome</keyword>
<evidence type="ECO:0000313" key="2">
    <source>
        <dbReference type="Proteomes" id="UP000187735"/>
    </source>
</evidence>
<dbReference type="KEGG" id="fmr:Fuma_00142"/>
<dbReference type="Proteomes" id="UP000187735">
    <property type="component" value="Chromosome"/>
</dbReference>
<protein>
    <submittedName>
        <fullName evidence="1">Uncharacterized protein</fullName>
    </submittedName>
</protein>
<organism evidence="1 2">
    <name type="scientific">Fuerstiella marisgermanici</name>
    <dbReference type="NCBI Taxonomy" id="1891926"/>
    <lineage>
        <taxon>Bacteria</taxon>
        <taxon>Pseudomonadati</taxon>
        <taxon>Planctomycetota</taxon>
        <taxon>Planctomycetia</taxon>
        <taxon>Planctomycetales</taxon>
        <taxon>Planctomycetaceae</taxon>
        <taxon>Fuerstiella</taxon>
    </lineage>
</organism>